<evidence type="ECO:0000256" key="2">
    <source>
        <dbReference type="ARBA" id="ARBA00022692"/>
    </source>
</evidence>
<feature type="transmembrane region" description="Helical" evidence="5">
    <location>
        <begin position="177"/>
        <end position="196"/>
    </location>
</feature>
<evidence type="ECO:0000313" key="6">
    <source>
        <dbReference type="EMBL" id="KAJ8979169.1"/>
    </source>
</evidence>
<keyword evidence="4 5" id="KW-0472">Membrane</keyword>
<keyword evidence="3 5" id="KW-1133">Transmembrane helix</keyword>
<proteinExistence type="predicted"/>
<accession>A0ABQ9JMJ2</accession>
<feature type="transmembrane region" description="Helical" evidence="5">
    <location>
        <begin position="148"/>
        <end position="171"/>
    </location>
</feature>
<organism evidence="6 7">
    <name type="scientific">Molorchus minor</name>
    <dbReference type="NCBI Taxonomy" id="1323400"/>
    <lineage>
        <taxon>Eukaryota</taxon>
        <taxon>Metazoa</taxon>
        <taxon>Ecdysozoa</taxon>
        <taxon>Arthropoda</taxon>
        <taxon>Hexapoda</taxon>
        <taxon>Insecta</taxon>
        <taxon>Pterygota</taxon>
        <taxon>Neoptera</taxon>
        <taxon>Endopterygota</taxon>
        <taxon>Coleoptera</taxon>
        <taxon>Polyphaga</taxon>
        <taxon>Cucujiformia</taxon>
        <taxon>Chrysomeloidea</taxon>
        <taxon>Cerambycidae</taxon>
        <taxon>Lamiinae</taxon>
        <taxon>Monochamini</taxon>
        <taxon>Molorchus</taxon>
    </lineage>
</organism>
<comment type="subcellular location">
    <subcellularLocation>
        <location evidence="1">Membrane</location>
        <topology evidence="1">Multi-pass membrane protein</topology>
    </subcellularLocation>
</comment>
<dbReference type="PANTHER" id="PTHR21284">
    <property type="entry name" value="EG:80H7.2 PROTEIN"/>
    <property type="match status" value="1"/>
</dbReference>
<sequence length="222" mass="25206">MDVNTDELVPRCKTVNEEEITSWQHKHRLLCRGIRPDRRSLLHTKLAGIGLQNNRAKLNRLGLWVHCFRSLADPHDPSFRRFFVGCRWIYDPFTTGYDEIRGYLVPPFMIATQFFFTLAFIAVLLGVILTVMYFSCCSPDQKQYVSLIKLNAFILLCGGISGGVAVIVFAACANQSCIGVVACLVSSTLFFVDGYVQQRKKRELRDSQARIDYEPELKGCVI</sequence>
<evidence type="ECO:0000256" key="5">
    <source>
        <dbReference type="SAM" id="Phobius"/>
    </source>
</evidence>
<comment type="caution">
    <text evidence="6">The sequence shown here is derived from an EMBL/GenBank/DDBJ whole genome shotgun (WGS) entry which is preliminary data.</text>
</comment>
<protein>
    <submittedName>
        <fullName evidence="6">Uncharacterized protein</fullName>
    </submittedName>
</protein>
<dbReference type="Proteomes" id="UP001162164">
    <property type="component" value="Unassembled WGS sequence"/>
</dbReference>
<dbReference type="InterPro" id="IPR004031">
    <property type="entry name" value="PMP22/EMP/MP20/Claudin"/>
</dbReference>
<dbReference type="Pfam" id="PF13903">
    <property type="entry name" value="Claudin_2"/>
    <property type="match status" value="1"/>
</dbReference>
<keyword evidence="2 5" id="KW-0812">Transmembrane</keyword>
<evidence type="ECO:0000256" key="3">
    <source>
        <dbReference type="ARBA" id="ARBA00022989"/>
    </source>
</evidence>
<name>A0ABQ9JMJ2_9CUCU</name>
<dbReference type="Gene3D" id="1.20.140.150">
    <property type="match status" value="1"/>
</dbReference>
<feature type="transmembrane region" description="Helical" evidence="5">
    <location>
        <begin position="114"/>
        <end position="136"/>
    </location>
</feature>
<dbReference type="EMBL" id="JAPWTJ010000367">
    <property type="protein sequence ID" value="KAJ8979169.1"/>
    <property type="molecule type" value="Genomic_DNA"/>
</dbReference>
<evidence type="ECO:0000256" key="1">
    <source>
        <dbReference type="ARBA" id="ARBA00004141"/>
    </source>
</evidence>
<keyword evidence="7" id="KW-1185">Reference proteome</keyword>
<evidence type="ECO:0000256" key="4">
    <source>
        <dbReference type="ARBA" id="ARBA00023136"/>
    </source>
</evidence>
<gene>
    <name evidence="6" type="ORF">NQ317_018991</name>
</gene>
<evidence type="ECO:0000313" key="7">
    <source>
        <dbReference type="Proteomes" id="UP001162164"/>
    </source>
</evidence>
<reference evidence="6" key="1">
    <citation type="journal article" date="2023" name="Insect Mol. Biol.">
        <title>Genome sequencing provides insights into the evolution of gene families encoding plant cell wall-degrading enzymes in longhorned beetles.</title>
        <authorList>
            <person name="Shin N.R."/>
            <person name="Okamura Y."/>
            <person name="Kirsch R."/>
            <person name="Pauchet Y."/>
        </authorList>
    </citation>
    <scope>NUCLEOTIDE SEQUENCE</scope>
    <source>
        <strain evidence="6">MMC_N1</strain>
    </source>
</reference>
<dbReference type="PANTHER" id="PTHR21284:SF6">
    <property type="entry name" value="SINUOUS"/>
    <property type="match status" value="1"/>
</dbReference>